<feature type="transmembrane region" description="Helical" evidence="1">
    <location>
        <begin position="227"/>
        <end position="247"/>
    </location>
</feature>
<comment type="caution">
    <text evidence="2">The sequence shown here is derived from an EMBL/GenBank/DDBJ whole genome shotgun (WGS) entry which is preliminary data.</text>
</comment>
<feature type="transmembrane region" description="Helical" evidence="1">
    <location>
        <begin position="89"/>
        <end position="113"/>
    </location>
</feature>
<dbReference type="EMBL" id="BTSX01000003">
    <property type="protein sequence ID" value="GMS87330.1"/>
    <property type="molecule type" value="Genomic_DNA"/>
</dbReference>
<feature type="transmembrane region" description="Helical" evidence="1">
    <location>
        <begin position="50"/>
        <end position="69"/>
    </location>
</feature>
<evidence type="ECO:0000256" key="1">
    <source>
        <dbReference type="SAM" id="Phobius"/>
    </source>
</evidence>
<keyword evidence="1" id="KW-0812">Transmembrane</keyword>
<feature type="non-terminal residue" evidence="2">
    <location>
        <position position="298"/>
    </location>
</feature>
<accession>A0AAV5T4Q9</accession>
<protein>
    <recommendedName>
        <fullName evidence="4">G protein-coupled receptor</fullName>
    </recommendedName>
</protein>
<gene>
    <name evidence="2" type="ORF">PENTCL1PPCAC_9505</name>
</gene>
<name>A0AAV5T4Q9_9BILA</name>
<feature type="transmembrane region" description="Helical" evidence="1">
    <location>
        <begin position="129"/>
        <end position="148"/>
    </location>
</feature>
<proteinExistence type="predicted"/>
<evidence type="ECO:0008006" key="4">
    <source>
        <dbReference type="Google" id="ProtNLM"/>
    </source>
</evidence>
<feature type="transmembrane region" description="Helical" evidence="1">
    <location>
        <begin position="180"/>
        <end position="206"/>
    </location>
</feature>
<keyword evidence="1" id="KW-0472">Membrane</keyword>
<sequence>VQMPPALEIFDYCQTILMSLCLLITIPLACFVYVKLLVVRPFSHNYTFKLIVTNGIAQLLQSVMFLLNFQLTSFPFMHNYYTSIMKLGLAPPIAVIGNFLEGISLHTTLFVALNRMKTMIFIKKQSNDSVFFVISILFSTFLTLPTVLDYCFTTEASYVEITVGDSIAVLPSVVVGDKTLLTISFIVKSAVSLATLLVNIFLCILIKRNRQYVDIVDRHRFNGEKRLAMTSIVSYVFYMLSFVNNLLARYFNVEFCGIAQWFFLVPNSITPFWCLFIFTPSIRRLVVGRRRHVIATTV</sequence>
<keyword evidence="1" id="KW-1133">Transmembrane helix</keyword>
<dbReference type="AlphaFoldDB" id="A0AAV5T4Q9"/>
<dbReference type="Proteomes" id="UP001432027">
    <property type="component" value="Unassembled WGS sequence"/>
</dbReference>
<feature type="transmembrane region" description="Helical" evidence="1">
    <location>
        <begin position="259"/>
        <end position="282"/>
    </location>
</feature>
<organism evidence="2 3">
    <name type="scientific">Pristionchus entomophagus</name>
    <dbReference type="NCBI Taxonomy" id="358040"/>
    <lineage>
        <taxon>Eukaryota</taxon>
        <taxon>Metazoa</taxon>
        <taxon>Ecdysozoa</taxon>
        <taxon>Nematoda</taxon>
        <taxon>Chromadorea</taxon>
        <taxon>Rhabditida</taxon>
        <taxon>Rhabditina</taxon>
        <taxon>Diplogasteromorpha</taxon>
        <taxon>Diplogasteroidea</taxon>
        <taxon>Neodiplogasteridae</taxon>
        <taxon>Pristionchus</taxon>
    </lineage>
</organism>
<evidence type="ECO:0000313" key="2">
    <source>
        <dbReference type="EMBL" id="GMS87330.1"/>
    </source>
</evidence>
<evidence type="ECO:0000313" key="3">
    <source>
        <dbReference type="Proteomes" id="UP001432027"/>
    </source>
</evidence>
<reference evidence="2" key="1">
    <citation type="submission" date="2023-10" db="EMBL/GenBank/DDBJ databases">
        <title>Genome assembly of Pristionchus species.</title>
        <authorList>
            <person name="Yoshida K."/>
            <person name="Sommer R.J."/>
        </authorList>
    </citation>
    <scope>NUCLEOTIDE SEQUENCE</scope>
    <source>
        <strain evidence="2">RS0144</strain>
    </source>
</reference>
<feature type="non-terminal residue" evidence="2">
    <location>
        <position position="1"/>
    </location>
</feature>
<feature type="transmembrane region" description="Helical" evidence="1">
    <location>
        <begin position="16"/>
        <end position="38"/>
    </location>
</feature>
<keyword evidence="3" id="KW-1185">Reference proteome</keyword>